<name>A0AAV7A280_ENGPU</name>
<dbReference type="EMBL" id="WNYA01000009">
    <property type="protein sequence ID" value="KAG8555706.1"/>
    <property type="molecule type" value="Genomic_DNA"/>
</dbReference>
<protein>
    <recommendedName>
        <fullName evidence="3">Glomulin</fullName>
    </recommendedName>
</protein>
<reference evidence="1" key="1">
    <citation type="thesis" date="2020" institute="ProQuest LLC" country="789 East Eisenhower Parkway, Ann Arbor, MI, USA">
        <title>Comparative Genomics and Chromosome Evolution.</title>
        <authorList>
            <person name="Mudd A.B."/>
        </authorList>
    </citation>
    <scope>NUCLEOTIDE SEQUENCE</scope>
    <source>
        <strain evidence="1">237g6f4</strain>
        <tissue evidence="1">Blood</tissue>
    </source>
</reference>
<accession>A0AAV7A280</accession>
<evidence type="ECO:0008006" key="3">
    <source>
        <dbReference type="Google" id="ProtNLM"/>
    </source>
</evidence>
<dbReference type="Proteomes" id="UP000824782">
    <property type="component" value="Unassembled WGS sequence"/>
</dbReference>
<dbReference type="InterPro" id="IPR019516">
    <property type="entry name" value="Glomulin/ALF4"/>
</dbReference>
<dbReference type="InterPro" id="IPR013877">
    <property type="entry name" value="YAP-bd/ALF4/Glomulin"/>
</dbReference>
<dbReference type="Pfam" id="PF08568">
    <property type="entry name" value="Kinetochor_Ybp2"/>
    <property type="match status" value="1"/>
</dbReference>
<keyword evidence="2" id="KW-1185">Reference proteome</keyword>
<dbReference type="AlphaFoldDB" id="A0AAV7A280"/>
<organism evidence="1 2">
    <name type="scientific">Engystomops pustulosus</name>
    <name type="common">Tungara frog</name>
    <name type="synonym">Physalaemus pustulosus</name>
    <dbReference type="NCBI Taxonomy" id="76066"/>
    <lineage>
        <taxon>Eukaryota</taxon>
        <taxon>Metazoa</taxon>
        <taxon>Chordata</taxon>
        <taxon>Craniata</taxon>
        <taxon>Vertebrata</taxon>
        <taxon>Euteleostomi</taxon>
        <taxon>Amphibia</taxon>
        <taxon>Batrachia</taxon>
        <taxon>Anura</taxon>
        <taxon>Neobatrachia</taxon>
        <taxon>Hyloidea</taxon>
        <taxon>Leptodactylidae</taxon>
        <taxon>Leiuperinae</taxon>
        <taxon>Engystomops</taxon>
    </lineage>
</organism>
<feature type="non-terminal residue" evidence="1">
    <location>
        <position position="355"/>
    </location>
</feature>
<dbReference type="PANTHER" id="PTHR15430:SF1">
    <property type="entry name" value="GLOMULIN"/>
    <property type="match status" value="1"/>
</dbReference>
<dbReference type="GO" id="GO:0005737">
    <property type="term" value="C:cytoplasm"/>
    <property type="evidence" value="ECO:0007669"/>
    <property type="project" value="TreeGrafter"/>
</dbReference>
<gene>
    <name evidence="1" type="ORF">GDO81_017784</name>
</gene>
<evidence type="ECO:0000313" key="1">
    <source>
        <dbReference type="EMBL" id="KAG8555706.1"/>
    </source>
</evidence>
<dbReference type="PANTHER" id="PTHR15430">
    <property type="entry name" value="GLOMULIN"/>
    <property type="match status" value="1"/>
</dbReference>
<comment type="caution">
    <text evidence="1">The sequence shown here is derived from an EMBL/GenBank/DDBJ whole genome shotgun (WGS) entry which is preliminary data.</text>
</comment>
<dbReference type="GO" id="GO:0055105">
    <property type="term" value="F:ubiquitin-protein transferase inhibitor activity"/>
    <property type="evidence" value="ECO:0007669"/>
    <property type="project" value="TreeGrafter"/>
</dbReference>
<proteinExistence type="predicted"/>
<sequence length="355" mass="39909">MASAVDLQVLIQKFQTLSEEEYKEEDTNVFLVTCQKCLEEDQLEVLLDTIKDEKNQILLRNMGWNLIGPITKCMQSCALGSEKEKGCLQMLNGLIQVCNPKEILLGILEQIDEAAGDHISRIILPLLQPLQIVLLKLGNKRAYSVGLSLSTLHSRLSRLPVPYTAEQMQEDKHLLCQCCLALVQFAQPFIDTVSQSMDISTEPDVQEMRKELLTFCFSCLQSPLLSAQLNALPEDEDDNPFRVFAKEIITGVWSELTKIEQNFLKPLHTGLNMSRAHYEAEMRSTNEKKKGSQSVKPLCTVTAGGHQLPDMTPEMQLQVLQSALFTFDLMESVLARVEELIEVKLKSAPEEKIGS</sequence>
<evidence type="ECO:0000313" key="2">
    <source>
        <dbReference type="Proteomes" id="UP000824782"/>
    </source>
</evidence>